<protein>
    <submittedName>
        <fullName evidence="1">Uncharacterized protein</fullName>
    </submittedName>
</protein>
<gene>
    <name evidence="1" type="ORF">JAV76_01565</name>
</gene>
<sequence>MTLIVHWIESLDQTRRERNGYKVGDRSDIPVETRTAYGNRAADAHQLPDG</sequence>
<dbReference type="RefSeq" id="WP_198732253.1">
    <property type="nucleotide sequence ID" value="NZ_JAEINH010000001.1"/>
</dbReference>
<accession>A0A934M8L2</accession>
<comment type="caution">
    <text evidence="1">The sequence shown here is derived from an EMBL/GenBank/DDBJ whole genome shotgun (WGS) entry which is preliminary data.</text>
</comment>
<dbReference type="EMBL" id="JAEINH010000001">
    <property type="protein sequence ID" value="MBI9113698.1"/>
    <property type="molecule type" value="Genomic_DNA"/>
</dbReference>
<name>A0A934M8L2_9MICO</name>
<evidence type="ECO:0000313" key="2">
    <source>
        <dbReference type="Proteomes" id="UP000602087"/>
    </source>
</evidence>
<dbReference type="AlphaFoldDB" id="A0A934M8L2"/>
<keyword evidence="2" id="KW-1185">Reference proteome</keyword>
<organism evidence="1 2">
    <name type="scientific">Sanguibacter suaedae</name>
    <dbReference type="NCBI Taxonomy" id="2795737"/>
    <lineage>
        <taxon>Bacteria</taxon>
        <taxon>Bacillati</taxon>
        <taxon>Actinomycetota</taxon>
        <taxon>Actinomycetes</taxon>
        <taxon>Micrococcales</taxon>
        <taxon>Sanguibacteraceae</taxon>
        <taxon>Sanguibacter</taxon>
    </lineage>
</organism>
<proteinExistence type="predicted"/>
<reference evidence="1" key="1">
    <citation type="submission" date="2020-12" db="EMBL/GenBank/DDBJ databases">
        <title>Sanguibacter suaedae sp. nov., isolated from Suaeda aralocaspica.</title>
        <authorList>
            <person name="Ma Q."/>
        </authorList>
    </citation>
    <scope>NUCLEOTIDE SEQUENCE</scope>
    <source>
        <strain evidence="1">YZGR15</strain>
    </source>
</reference>
<evidence type="ECO:0000313" key="1">
    <source>
        <dbReference type="EMBL" id="MBI9113698.1"/>
    </source>
</evidence>
<dbReference type="Proteomes" id="UP000602087">
    <property type="component" value="Unassembled WGS sequence"/>
</dbReference>